<comment type="caution">
    <text evidence="2">The sequence shown here is derived from an EMBL/GenBank/DDBJ whole genome shotgun (WGS) entry which is preliminary data.</text>
</comment>
<organism evidence="2 3">
    <name type="scientific">Brotocaccenecus cirricatena</name>
    <dbReference type="NCBI Taxonomy" id="3064195"/>
    <lineage>
        <taxon>Bacteria</taxon>
        <taxon>Bacillati</taxon>
        <taxon>Bacillota</taxon>
        <taxon>Clostridia</taxon>
        <taxon>Eubacteriales</taxon>
        <taxon>Oscillospiraceae</taxon>
        <taxon>Brotocaccenecus</taxon>
    </lineage>
</organism>
<name>A0AAE3DCK1_9FIRM</name>
<dbReference type="SUPFAM" id="SSF53756">
    <property type="entry name" value="UDP-Glycosyltransferase/glycogen phosphorylase"/>
    <property type="match status" value="1"/>
</dbReference>
<dbReference type="InterPro" id="IPR028098">
    <property type="entry name" value="Glyco_trans_4-like_N"/>
</dbReference>
<protein>
    <submittedName>
        <fullName evidence="2">Glycosyltransferase family 4 protein</fullName>
    </submittedName>
</protein>
<dbReference type="Pfam" id="PF13579">
    <property type="entry name" value="Glyco_trans_4_4"/>
    <property type="match status" value="1"/>
</dbReference>
<dbReference type="PANTHER" id="PTHR12526:SF630">
    <property type="entry name" value="GLYCOSYLTRANSFERASE"/>
    <property type="match status" value="1"/>
</dbReference>
<feature type="domain" description="Glycosyltransferase subfamily 4-like N-terminal" evidence="1">
    <location>
        <begin position="26"/>
        <end position="199"/>
    </location>
</feature>
<keyword evidence="3" id="KW-1185">Reference proteome</keyword>
<sequence>MKRDILFLCQFFYPEYNSSATLPFDTASYLAQNGYSVGALCGYPREYNTSGEVPVRETKDGVSIHRLHYMQLSRHSRLGRLINYFSLTLSVLLHIFEIKDYQAVIVYSNPPVLPIAAILANRLFKTKIIFVSYDVYPEVAYASGSLREGSTVSSVMQRINRSLFQRAESVVALTDEMREYLLDHRPELSANRVVTISNWAHEAADGSKSAARAELGYTDEDFIVAYFGNIGICQDETALIQAMNQLADHKNIKFLIAGHGNKMPSVRQAAERLPNVRICDFLTGTAFEHAVAASSCGIVSLEQGLTGMCAPSKYYSYLQGGLPILAIAEQSSYLSKEALHSEIGLCSDVGNGVQLTQNILKLYRNPELCKKMLDNAVRLYTEKYARGIGLSKYAALVKNVLRTAN</sequence>
<evidence type="ECO:0000313" key="3">
    <source>
        <dbReference type="Proteomes" id="UP001199319"/>
    </source>
</evidence>
<dbReference type="PANTHER" id="PTHR12526">
    <property type="entry name" value="GLYCOSYLTRANSFERASE"/>
    <property type="match status" value="1"/>
</dbReference>
<dbReference type="CDD" id="cd03794">
    <property type="entry name" value="GT4_WbuB-like"/>
    <property type="match status" value="1"/>
</dbReference>
<dbReference type="Gene3D" id="3.40.50.2000">
    <property type="entry name" value="Glycogen Phosphorylase B"/>
    <property type="match status" value="2"/>
</dbReference>
<dbReference type="RefSeq" id="WP_302928346.1">
    <property type="nucleotide sequence ID" value="NZ_JAJEPW010000012.1"/>
</dbReference>
<dbReference type="EMBL" id="JAJEPW010000012">
    <property type="protein sequence ID" value="MCC2129048.1"/>
    <property type="molecule type" value="Genomic_DNA"/>
</dbReference>
<evidence type="ECO:0000313" key="2">
    <source>
        <dbReference type="EMBL" id="MCC2129048.1"/>
    </source>
</evidence>
<accession>A0AAE3DCK1</accession>
<gene>
    <name evidence="2" type="ORF">LKD37_05880</name>
</gene>
<proteinExistence type="predicted"/>
<dbReference type="AlphaFoldDB" id="A0AAE3DCK1"/>
<dbReference type="Proteomes" id="UP001199319">
    <property type="component" value="Unassembled WGS sequence"/>
</dbReference>
<reference evidence="2" key="1">
    <citation type="submission" date="2021-10" db="EMBL/GenBank/DDBJ databases">
        <title>Anaerobic single-cell dispensing facilitates the cultivation of human gut bacteria.</title>
        <authorList>
            <person name="Afrizal A."/>
        </authorList>
    </citation>
    <scope>NUCLEOTIDE SEQUENCE</scope>
    <source>
        <strain evidence="2">CLA-AA-H272</strain>
    </source>
</reference>
<evidence type="ECO:0000259" key="1">
    <source>
        <dbReference type="Pfam" id="PF13579"/>
    </source>
</evidence>